<dbReference type="PANTHER" id="PTHR43711">
    <property type="entry name" value="TWO-COMPONENT HISTIDINE KINASE"/>
    <property type="match status" value="1"/>
</dbReference>
<dbReference type="CDD" id="cd00075">
    <property type="entry name" value="HATPase"/>
    <property type="match status" value="1"/>
</dbReference>
<dbReference type="Gene3D" id="3.30.450.40">
    <property type="match status" value="2"/>
</dbReference>
<dbReference type="InterPro" id="IPR050736">
    <property type="entry name" value="Sensor_HK_Regulatory"/>
</dbReference>
<dbReference type="SMART" id="SM00387">
    <property type="entry name" value="HATPase_c"/>
    <property type="match status" value="1"/>
</dbReference>
<dbReference type="Proteomes" id="UP000634476">
    <property type="component" value="Unassembled WGS sequence"/>
</dbReference>
<keyword evidence="14" id="KW-1185">Reference proteome</keyword>
<dbReference type="PANTHER" id="PTHR43711:SF1">
    <property type="entry name" value="HISTIDINE KINASE 1"/>
    <property type="match status" value="1"/>
</dbReference>
<dbReference type="SMART" id="SM00091">
    <property type="entry name" value="PAS"/>
    <property type="match status" value="2"/>
</dbReference>
<keyword evidence="7" id="KW-0418">Kinase</keyword>
<dbReference type="InterPro" id="IPR003594">
    <property type="entry name" value="HATPase_dom"/>
</dbReference>
<comment type="caution">
    <text evidence="13">The sequence shown here is derived from an EMBL/GenBank/DDBJ whole genome shotgun (WGS) entry which is preliminary data.</text>
</comment>
<feature type="domain" description="PAS" evidence="11">
    <location>
        <begin position="167"/>
        <end position="238"/>
    </location>
</feature>
<dbReference type="InterPro" id="IPR000700">
    <property type="entry name" value="PAS-assoc_C"/>
</dbReference>
<dbReference type="SMART" id="SM00086">
    <property type="entry name" value="PAC"/>
    <property type="match status" value="3"/>
</dbReference>
<dbReference type="InterPro" id="IPR004358">
    <property type="entry name" value="Sig_transdc_His_kin-like_C"/>
</dbReference>
<name>A0A8J3T2H8_9ACTN</name>
<protein>
    <recommendedName>
        <fullName evidence="4">histidine kinase</fullName>
        <ecNumber evidence="4">2.7.13.3</ecNumber>
    </recommendedName>
</protein>
<accession>A0A8J3T2H8</accession>
<dbReference type="InterPro" id="IPR029016">
    <property type="entry name" value="GAF-like_dom_sf"/>
</dbReference>
<comment type="catalytic activity">
    <reaction evidence="1">
        <text>ATP + protein L-histidine = ADP + protein N-phospho-L-histidine.</text>
        <dbReference type="EC" id="2.7.13.3"/>
    </reaction>
</comment>
<dbReference type="Gene3D" id="1.10.287.130">
    <property type="match status" value="1"/>
</dbReference>
<keyword evidence="8" id="KW-0902">Two-component regulatory system</keyword>
<feature type="domain" description="Histidine kinase" evidence="10">
    <location>
        <begin position="622"/>
        <end position="838"/>
    </location>
</feature>
<dbReference type="NCBIfam" id="TIGR00229">
    <property type="entry name" value="sensory_box"/>
    <property type="match status" value="1"/>
</dbReference>
<evidence type="ECO:0000256" key="2">
    <source>
        <dbReference type="ARBA" id="ARBA00001968"/>
    </source>
</evidence>
<dbReference type="PROSITE" id="PS50109">
    <property type="entry name" value="HIS_KIN"/>
    <property type="match status" value="1"/>
</dbReference>
<evidence type="ECO:0000256" key="6">
    <source>
        <dbReference type="ARBA" id="ARBA00022679"/>
    </source>
</evidence>
<dbReference type="InterPro" id="IPR013655">
    <property type="entry name" value="PAS_fold_3"/>
</dbReference>
<evidence type="ECO:0000313" key="14">
    <source>
        <dbReference type="Proteomes" id="UP000634476"/>
    </source>
</evidence>
<sequence length="842" mass="92119">MTTVDAARDSWLRILRATGLLDVSETYSLDRLTRLAARLTGAAAASVALDDRDRQVIVSVAGPEGPLPVQRGTHVASALCRRVIDTAAPVVLDDTRWHHQAVHGLEVRAYAGFPLRAADGEVLGSMSVIDTEPRPWSARELEEIGDLATAVETELRLRLAHGRSLIAATRMRAILDHTPEALVSIDADGTVTGWNAASARLFGWSAEEALGRDLAELVVSRRSRHLYYQSLRRVRSAGRPAEAGNRTELIAVDRDGRELPVEMSLQVNAEYGEPVFHAFLYDLSARRRAETLREAQHAVTRALANAGSAEHSATGTVSAVAETLGWACGEYWRVDPDENGITRVYSWTRPDLDLSAFVEGEPATLRPGEGLPGAAWASGHDIWISDLSGDPRDFLHRGAALKEGLRTAIGLPVRSGRHVLGVLTFYDQAVQEPDDDLVAMLDGVGAHLGRYKERRRAEELSLALAASQRHLDRIVSQLNDFVWTFEVGDDRTLQTVYTSHPESSGVFGILASHDAEVIMETVARHIHPDDLPAFTAYRETLAAGMAAEFECRITGLDGELHWVWTRAVPRHQDGRLFIDGISTDVTERHQLVDERERLLAQEQQQVRRLQDLDRMKDELVAVVSHELRSPIGAIRGYAEMLMDDPGLAGEHRAFVDVIDRKSAHLQRLVDDLLDLARFDAGHIGLDIRPLSLEQLVRQALDEHRPAAAAKRIVLDAALAPGLTVHADPVRLRQVLDNLLSNAIRYTPEDGVVTVTSGEEDDCATVIVADTGIGIPAEQYPRLFDRFFRASTALESGVKGTGLGLAITKAIVDAHGGVIEACPGRERGTVFTVRLPATAAAKD</sequence>
<evidence type="ECO:0000256" key="8">
    <source>
        <dbReference type="ARBA" id="ARBA00023012"/>
    </source>
</evidence>
<comment type="cofactor">
    <cofactor evidence="2">
        <name>a divalent metal cation</name>
        <dbReference type="ChEBI" id="CHEBI:60240"/>
    </cofactor>
</comment>
<dbReference type="GO" id="GO:0005886">
    <property type="term" value="C:plasma membrane"/>
    <property type="evidence" value="ECO:0007669"/>
    <property type="project" value="UniProtKB-SubCell"/>
</dbReference>
<dbReference type="SMART" id="SM00388">
    <property type="entry name" value="HisKA"/>
    <property type="match status" value="1"/>
</dbReference>
<dbReference type="FunFam" id="1.10.287.130:FF:000001">
    <property type="entry name" value="Two-component sensor histidine kinase"/>
    <property type="match status" value="1"/>
</dbReference>
<dbReference type="InterPro" id="IPR000014">
    <property type="entry name" value="PAS"/>
</dbReference>
<evidence type="ECO:0000256" key="7">
    <source>
        <dbReference type="ARBA" id="ARBA00022777"/>
    </source>
</evidence>
<evidence type="ECO:0000259" key="10">
    <source>
        <dbReference type="PROSITE" id="PS50109"/>
    </source>
</evidence>
<evidence type="ECO:0000256" key="1">
    <source>
        <dbReference type="ARBA" id="ARBA00000085"/>
    </source>
</evidence>
<dbReference type="Pfam" id="PF00512">
    <property type="entry name" value="HisKA"/>
    <property type="match status" value="1"/>
</dbReference>
<dbReference type="Pfam" id="PF00989">
    <property type="entry name" value="PAS"/>
    <property type="match status" value="1"/>
</dbReference>
<comment type="subcellular location">
    <subcellularLocation>
        <location evidence="3">Cell membrane</location>
    </subcellularLocation>
</comment>
<dbReference type="InterPro" id="IPR013767">
    <property type="entry name" value="PAS_fold"/>
</dbReference>
<dbReference type="InterPro" id="IPR036097">
    <property type="entry name" value="HisK_dim/P_sf"/>
</dbReference>
<evidence type="ECO:0000256" key="9">
    <source>
        <dbReference type="ARBA" id="ARBA00023136"/>
    </source>
</evidence>
<dbReference type="GO" id="GO:0005509">
    <property type="term" value="F:calcium ion binding"/>
    <property type="evidence" value="ECO:0007669"/>
    <property type="project" value="UniProtKB-ARBA"/>
</dbReference>
<dbReference type="SUPFAM" id="SSF55874">
    <property type="entry name" value="ATPase domain of HSP90 chaperone/DNA topoisomerase II/histidine kinase"/>
    <property type="match status" value="1"/>
</dbReference>
<evidence type="ECO:0000256" key="4">
    <source>
        <dbReference type="ARBA" id="ARBA00012438"/>
    </source>
</evidence>
<dbReference type="SUPFAM" id="SSF55785">
    <property type="entry name" value="PYP-like sensor domain (PAS domain)"/>
    <property type="match status" value="2"/>
</dbReference>
<dbReference type="InterPro" id="IPR005467">
    <property type="entry name" value="His_kinase_dom"/>
</dbReference>
<evidence type="ECO:0000259" key="12">
    <source>
        <dbReference type="PROSITE" id="PS50113"/>
    </source>
</evidence>
<evidence type="ECO:0000256" key="5">
    <source>
        <dbReference type="ARBA" id="ARBA00022553"/>
    </source>
</evidence>
<dbReference type="Gene3D" id="3.30.565.10">
    <property type="entry name" value="Histidine kinase-like ATPase, C-terminal domain"/>
    <property type="match status" value="1"/>
</dbReference>
<gene>
    <name evidence="13" type="ORF">Pta02_48580</name>
</gene>
<dbReference type="SUPFAM" id="SSF55781">
    <property type="entry name" value="GAF domain-like"/>
    <property type="match status" value="2"/>
</dbReference>
<keyword evidence="5" id="KW-0597">Phosphoprotein</keyword>
<dbReference type="Pfam" id="PF08447">
    <property type="entry name" value="PAS_3"/>
    <property type="match status" value="1"/>
</dbReference>
<evidence type="ECO:0000256" key="3">
    <source>
        <dbReference type="ARBA" id="ARBA00004236"/>
    </source>
</evidence>
<dbReference type="Gene3D" id="3.30.450.20">
    <property type="entry name" value="PAS domain"/>
    <property type="match status" value="2"/>
</dbReference>
<dbReference type="SMART" id="SM00065">
    <property type="entry name" value="GAF"/>
    <property type="match status" value="2"/>
</dbReference>
<dbReference type="Pfam" id="PF02518">
    <property type="entry name" value="HATPase_c"/>
    <property type="match status" value="1"/>
</dbReference>
<dbReference type="PRINTS" id="PR00344">
    <property type="entry name" value="BCTRLSENSOR"/>
</dbReference>
<evidence type="ECO:0000259" key="11">
    <source>
        <dbReference type="PROSITE" id="PS50112"/>
    </source>
</evidence>
<dbReference type="EMBL" id="BOOK01000035">
    <property type="protein sequence ID" value="GII02850.1"/>
    <property type="molecule type" value="Genomic_DNA"/>
</dbReference>
<dbReference type="CDD" id="cd00082">
    <property type="entry name" value="HisKA"/>
    <property type="match status" value="1"/>
</dbReference>
<proteinExistence type="predicted"/>
<dbReference type="CDD" id="cd00130">
    <property type="entry name" value="PAS"/>
    <property type="match status" value="2"/>
</dbReference>
<dbReference type="Pfam" id="PF01590">
    <property type="entry name" value="GAF"/>
    <property type="match status" value="1"/>
</dbReference>
<dbReference type="AlphaFoldDB" id="A0A8J3T2H8"/>
<dbReference type="SUPFAM" id="SSF47384">
    <property type="entry name" value="Homodimeric domain of signal transducing histidine kinase"/>
    <property type="match status" value="1"/>
</dbReference>
<reference evidence="13" key="1">
    <citation type="submission" date="2021-01" db="EMBL/GenBank/DDBJ databases">
        <title>Whole genome shotgun sequence of Planobispora takensis NBRC 109077.</title>
        <authorList>
            <person name="Komaki H."/>
            <person name="Tamura T."/>
        </authorList>
    </citation>
    <scope>NUCLEOTIDE SEQUENCE</scope>
    <source>
        <strain evidence="13">NBRC 109077</strain>
    </source>
</reference>
<dbReference type="InterPro" id="IPR003661">
    <property type="entry name" value="HisK_dim/P_dom"/>
</dbReference>
<dbReference type="GO" id="GO:0006355">
    <property type="term" value="P:regulation of DNA-templated transcription"/>
    <property type="evidence" value="ECO:0007669"/>
    <property type="project" value="InterPro"/>
</dbReference>
<feature type="domain" description="PAC" evidence="12">
    <location>
        <begin position="547"/>
        <end position="597"/>
    </location>
</feature>
<dbReference type="InterPro" id="IPR036890">
    <property type="entry name" value="HATPase_C_sf"/>
</dbReference>
<evidence type="ECO:0000313" key="13">
    <source>
        <dbReference type="EMBL" id="GII02850.1"/>
    </source>
</evidence>
<dbReference type="PROSITE" id="PS50113">
    <property type="entry name" value="PAC"/>
    <property type="match status" value="1"/>
</dbReference>
<organism evidence="13 14">
    <name type="scientific">Planobispora takensis</name>
    <dbReference type="NCBI Taxonomy" id="1367882"/>
    <lineage>
        <taxon>Bacteria</taxon>
        <taxon>Bacillati</taxon>
        <taxon>Actinomycetota</taxon>
        <taxon>Actinomycetes</taxon>
        <taxon>Streptosporangiales</taxon>
        <taxon>Streptosporangiaceae</taxon>
        <taxon>Planobispora</taxon>
    </lineage>
</organism>
<dbReference type="Pfam" id="PF13185">
    <property type="entry name" value="GAF_2"/>
    <property type="match status" value="1"/>
</dbReference>
<dbReference type="FunFam" id="3.30.565.10:FF:000006">
    <property type="entry name" value="Sensor histidine kinase WalK"/>
    <property type="match status" value="1"/>
</dbReference>
<dbReference type="PROSITE" id="PS50112">
    <property type="entry name" value="PAS"/>
    <property type="match status" value="1"/>
</dbReference>
<dbReference type="GO" id="GO:0000155">
    <property type="term" value="F:phosphorelay sensor kinase activity"/>
    <property type="evidence" value="ECO:0007669"/>
    <property type="project" value="InterPro"/>
</dbReference>
<dbReference type="InterPro" id="IPR035965">
    <property type="entry name" value="PAS-like_dom_sf"/>
</dbReference>
<keyword evidence="9" id="KW-0472">Membrane</keyword>
<dbReference type="InterPro" id="IPR003018">
    <property type="entry name" value="GAF"/>
</dbReference>
<keyword evidence="6" id="KW-0808">Transferase</keyword>
<dbReference type="InterPro" id="IPR001610">
    <property type="entry name" value="PAC"/>
</dbReference>
<dbReference type="EC" id="2.7.13.3" evidence="4"/>